<dbReference type="Gene3D" id="1.10.30.50">
    <property type="match status" value="1"/>
</dbReference>
<evidence type="ECO:0000313" key="3">
    <source>
        <dbReference type="Proteomes" id="UP000268059"/>
    </source>
</evidence>
<dbReference type="OrthoDB" id="9779761at2"/>
<evidence type="ECO:0000259" key="1">
    <source>
        <dbReference type="SMART" id="SM00507"/>
    </source>
</evidence>
<dbReference type="InterPro" id="IPR003615">
    <property type="entry name" value="HNH_nuc"/>
</dbReference>
<dbReference type="EMBL" id="AP019309">
    <property type="protein sequence ID" value="BBH26310.1"/>
    <property type="molecule type" value="Genomic_DNA"/>
</dbReference>
<reference evidence="2 3" key="1">
    <citation type="submission" date="2018-11" db="EMBL/GenBank/DDBJ databases">
        <title>Novel Erysipelotrichaceae bacterium isolated from small intestine of a swine.</title>
        <authorList>
            <person name="Kim J.S."/>
            <person name="Choe H."/>
            <person name="Lee Y.R."/>
            <person name="Kim K.M."/>
            <person name="Park D.S."/>
        </authorList>
    </citation>
    <scope>NUCLEOTIDE SEQUENCE [LARGE SCALE GENOMIC DNA]</scope>
    <source>
        <strain evidence="2 3">SG0102</strain>
    </source>
</reference>
<dbReference type="AlphaFoldDB" id="A0A3G9J5E3"/>
<dbReference type="GO" id="GO:0004519">
    <property type="term" value="F:endonuclease activity"/>
    <property type="evidence" value="ECO:0007669"/>
    <property type="project" value="InterPro"/>
</dbReference>
<dbReference type="Pfam" id="PF01844">
    <property type="entry name" value="HNH"/>
    <property type="match status" value="1"/>
</dbReference>
<dbReference type="Pfam" id="PF14239">
    <property type="entry name" value="RRXRR"/>
    <property type="match status" value="1"/>
</dbReference>
<sequence>MSVCVVAPDKKPLMPTSEYRARKLLKNGKAVIFKHKPFTIMLTRIVSENMQPIEYCCDTGYKHIGVSIKSEKHEYFDCQFDMLQDEKKRHDDRRKMRRARRNRLRYRKPRFDNRTASKKEGWLAPSLRNIRDQHIRIFERFLEVMPIVSATFEMGSFDVHAMHEFEATGTVLKGDDYQKGPRYGMNTLRKAIFYRDNYTCQVCGETADEGAILRVHHIGFETGDHTNRMSNLLTVCTKCHTSANHKPGGKLYDLKPRTKPFNGAAFMNAVRWQMFRTLKSTHPDLEWHMTYGAATQEARRVLHLEKSHANDAYAMGEFHPRRRTPFMHFQKLRRNNRILEKFFDAKYVDARDGKTKKGAELSCGRTARSESRHSEKNLRVFRERKVSKGRRVIRRSHYKLRPGDTVVIGGEKHRAKGVHNKGTYVVTDAKKSVPVKKVEKIIHAGGYMPVK</sequence>
<organism evidence="2 3">
    <name type="scientific">Intestinibaculum porci</name>
    <dbReference type="NCBI Taxonomy" id="2487118"/>
    <lineage>
        <taxon>Bacteria</taxon>
        <taxon>Bacillati</taxon>
        <taxon>Bacillota</taxon>
        <taxon>Erysipelotrichia</taxon>
        <taxon>Erysipelotrichales</taxon>
        <taxon>Erysipelotrichaceae</taxon>
        <taxon>Intestinibaculum</taxon>
    </lineage>
</organism>
<protein>
    <recommendedName>
        <fullName evidence="1">HNH nuclease domain-containing protein</fullName>
    </recommendedName>
</protein>
<dbReference type="InterPro" id="IPR025938">
    <property type="entry name" value="RRXRR_dom"/>
</dbReference>
<dbReference type="KEGG" id="ebm:SG0102_12440"/>
<dbReference type="GO" id="GO:0003676">
    <property type="term" value="F:nucleic acid binding"/>
    <property type="evidence" value="ECO:0007669"/>
    <property type="project" value="InterPro"/>
</dbReference>
<dbReference type="SMART" id="SM00507">
    <property type="entry name" value="HNHc"/>
    <property type="match status" value="1"/>
</dbReference>
<dbReference type="InterPro" id="IPR047693">
    <property type="entry name" value="RNA-guided_IscB-like"/>
</dbReference>
<name>A0A3G9J5E3_9FIRM</name>
<dbReference type="NCBIfam" id="NF040563">
    <property type="entry name" value="guided_IscB"/>
    <property type="match status" value="1"/>
</dbReference>
<evidence type="ECO:0000313" key="2">
    <source>
        <dbReference type="EMBL" id="BBH26310.1"/>
    </source>
</evidence>
<proteinExistence type="predicted"/>
<dbReference type="GO" id="GO:0008270">
    <property type="term" value="F:zinc ion binding"/>
    <property type="evidence" value="ECO:0007669"/>
    <property type="project" value="InterPro"/>
</dbReference>
<keyword evidence="3" id="KW-1185">Reference proteome</keyword>
<gene>
    <name evidence="2" type="ORF">SG0102_12440</name>
</gene>
<accession>A0A3G9J5E3</accession>
<dbReference type="RefSeq" id="WP_125119197.1">
    <property type="nucleotide sequence ID" value="NZ_AP019309.1"/>
</dbReference>
<dbReference type="InterPro" id="IPR002711">
    <property type="entry name" value="HNH"/>
</dbReference>
<dbReference type="CDD" id="cd00085">
    <property type="entry name" value="HNHc"/>
    <property type="match status" value="1"/>
</dbReference>
<dbReference type="Proteomes" id="UP000268059">
    <property type="component" value="Chromosome"/>
</dbReference>
<feature type="domain" description="HNH nuclease" evidence="1">
    <location>
        <begin position="187"/>
        <end position="241"/>
    </location>
</feature>
<dbReference type="InParanoid" id="A0A3G9J5E3"/>